<name>A0AAF0K8B0_9CAUD</name>
<protein>
    <submittedName>
        <fullName evidence="1">Uncharacterized protein</fullName>
    </submittedName>
</protein>
<reference evidence="1" key="1">
    <citation type="submission" date="2023-03" db="EMBL/GenBank/DDBJ databases">
        <authorList>
            <person name="Aguilar E."/>
            <person name="Antigua R."/>
            <person name="Antonino C."/>
            <person name="Bisram R."/>
            <person name="Chen J."/>
            <person name="Davilmar B."/>
            <person name="Del R.K."/>
            <person name="Germosen J."/>
            <person name="Hernandez J."/>
            <person name="Kelloggs L."/>
            <person name="Lema C."/>
            <person name="Li J."/>
            <person name="Melendez A."/>
            <person name="Mohammed I."/>
            <person name="Ryan A."/>
            <person name="Singh S."/>
            <person name="Tariq H."/>
            <person name="Golebiewska U.P."/>
            <person name="Russell D.A."/>
            <person name="Jacobs-Sera D."/>
            <person name="Hatfull G.F."/>
        </authorList>
    </citation>
    <scope>NUCLEOTIDE SEQUENCE</scope>
</reference>
<proteinExistence type="predicted"/>
<organism evidence="1 2">
    <name type="scientific">Rhodococcus phage Trogglehumper</name>
    <dbReference type="NCBI Taxonomy" id="3038381"/>
    <lineage>
        <taxon>Viruses</taxon>
        <taxon>Duplodnaviria</taxon>
        <taxon>Heunggongvirae</taxon>
        <taxon>Uroviricota</taxon>
        <taxon>Caudoviricetes</taxon>
        <taxon>Caudoviricetes incertae sedis</taxon>
        <taxon>Trogglehumpervirus</taxon>
        <taxon>Trogglehumpervirus trogglehumper</taxon>
    </lineage>
</organism>
<evidence type="ECO:0000313" key="1">
    <source>
        <dbReference type="EMBL" id="WGH22001.1"/>
    </source>
</evidence>
<sequence length="59" mass="6562">MTRVMWRSVLALTVIVVYCFAIYSHGADGIAADCQDRTYYYDGQNLTPAPLAPHVPLCL</sequence>
<evidence type="ECO:0000313" key="2">
    <source>
        <dbReference type="Proteomes" id="UP001242841"/>
    </source>
</evidence>
<gene>
    <name evidence="1" type="primary">120</name>
    <name evidence="1" type="ORF">SEA_TROGGLEHUMPER_120</name>
</gene>
<accession>A0AAF0K8B0</accession>
<keyword evidence="2" id="KW-1185">Reference proteome</keyword>
<dbReference type="EMBL" id="OQ709222">
    <property type="protein sequence ID" value="WGH22001.1"/>
    <property type="molecule type" value="Genomic_DNA"/>
</dbReference>
<dbReference type="Proteomes" id="UP001242841">
    <property type="component" value="Segment"/>
</dbReference>